<dbReference type="InterPro" id="IPR011042">
    <property type="entry name" value="6-blade_b-propeller_TolB-like"/>
</dbReference>
<dbReference type="KEGG" id="mng:MNEG_6221"/>
<dbReference type="GeneID" id="25739097"/>
<evidence type="ECO:0000313" key="3">
    <source>
        <dbReference type="Proteomes" id="UP000054498"/>
    </source>
</evidence>
<dbReference type="EMBL" id="KK101212">
    <property type="protein sequence ID" value="KIZ01740.1"/>
    <property type="molecule type" value="Genomic_DNA"/>
</dbReference>
<feature type="chain" id="PRO_5002246920" evidence="1">
    <location>
        <begin position="21"/>
        <end position="255"/>
    </location>
</feature>
<sequence>MRRLLAVLLAAAVAAAPALAVVVDAEMPPDVAARWSTLDPTKWSLPQLQSALPLLRPPPGFAVGLYFNASLVDNARSLAVSGASKHPGGPIISYVSSTKANKTYALVDSDGDGSADSLTVVLDGLDTPQGMDWHDGDLYVTGWDEAGRGIVWRARGIDSYALAGRRFPNSKLEVVTNRLPSARWHGARYARFSPDDGLLYVSVGAPCNVCPEDRSPQGIVYSTIYTINTTNGDLNLFARGRDSMGDDLPDDKLQM</sequence>
<dbReference type="EC" id="1.1.1.-" evidence="2"/>
<dbReference type="AlphaFoldDB" id="A0A0D2MF19"/>
<dbReference type="Proteomes" id="UP000054498">
    <property type="component" value="Unassembled WGS sequence"/>
</dbReference>
<evidence type="ECO:0000313" key="2">
    <source>
        <dbReference type="EMBL" id="KIZ01740.1"/>
    </source>
</evidence>
<proteinExistence type="predicted"/>
<reference evidence="2 3" key="1">
    <citation type="journal article" date="2013" name="BMC Genomics">
        <title>Reconstruction of the lipid metabolism for the microalga Monoraphidium neglectum from its genome sequence reveals characteristics suitable for biofuel production.</title>
        <authorList>
            <person name="Bogen C."/>
            <person name="Al-Dilaimi A."/>
            <person name="Albersmeier A."/>
            <person name="Wichmann J."/>
            <person name="Grundmann M."/>
            <person name="Rupp O."/>
            <person name="Lauersen K.J."/>
            <person name="Blifernez-Klassen O."/>
            <person name="Kalinowski J."/>
            <person name="Goesmann A."/>
            <person name="Mussgnug J.H."/>
            <person name="Kruse O."/>
        </authorList>
    </citation>
    <scope>NUCLEOTIDE SEQUENCE [LARGE SCALE GENOMIC DNA]</scope>
    <source>
        <strain evidence="2 3">SAG 48.87</strain>
    </source>
</reference>
<organism evidence="2 3">
    <name type="scientific">Monoraphidium neglectum</name>
    <dbReference type="NCBI Taxonomy" id="145388"/>
    <lineage>
        <taxon>Eukaryota</taxon>
        <taxon>Viridiplantae</taxon>
        <taxon>Chlorophyta</taxon>
        <taxon>core chlorophytes</taxon>
        <taxon>Chlorophyceae</taxon>
        <taxon>CS clade</taxon>
        <taxon>Sphaeropleales</taxon>
        <taxon>Selenastraceae</taxon>
        <taxon>Monoraphidium</taxon>
    </lineage>
</organism>
<dbReference type="Gene3D" id="2.120.10.30">
    <property type="entry name" value="TolB, C-terminal domain"/>
    <property type="match status" value="1"/>
</dbReference>
<dbReference type="SUPFAM" id="SSF63829">
    <property type="entry name" value="Calcium-dependent phosphotriesterase"/>
    <property type="match status" value="1"/>
</dbReference>
<dbReference type="RefSeq" id="XP_013900759.1">
    <property type="nucleotide sequence ID" value="XM_014045305.1"/>
</dbReference>
<dbReference type="OrthoDB" id="531537at2759"/>
<keyword evidence="1" id="KW-0732">Signal</keyword>
<gene>
    <name evidence="2" type="ORF">MNEG_6221</name>
</gene>
<feature type="signal peptide" evidence="1">
    <location>
        <begin position="1"/>
        <end position="20"/>
    </location>
</feature>
<dbReference type="STRING" id="145388.A0A0D2MF19"/>
<name>A0A0D2MF19_9CHLO</name>
<evidence type="ECO:0000256" key="1">
    <source>
        <dbReference type="SAM" id="SignalP"/>
    </source>
</evidence>
<accession>A0A0D2MF19</accession>
<keyword evidence="3" id="KW-1185">Reference proteome</keyword>
<protein>
    <submittedName>
        <fullName evidence="2">L-sorbosone dehydrogenase, putative</fullName>
        <ecNumber evidence="2">1.1.1.-</ecNumber>
    </submittedName>
</protein>
<dbReference type="GO" id="GO:0016491">
    <property type="term" value="F:oxidoreductase activity"/>
    <property type="evidence" value="ECO:0007669"/>
    <property type="project" value="UniProtKB-KW"/>
</dbReference>
<keyword evidence="2" id="KW-0560">Oxidoreductase</keyword>